<name>A0AAD8V5X3_9PEZI</name>
<dbReference type="AlphaFoldDB" id="A0AAD8V5X3"/>
<dbReference type="Proteomes" id="UP001230504">
    <property type="component" value="Unassembled WGS sequence"/>
</dbReference>
<sequence>MLGQIGPFASLSADEDDALDFSLQGYGFSRIMNTLCRSSSETPGPPVCVAASYLDSLVLS</sequence>
<keyword evidence="2" id="KW-1185">Reference proteome</keyword>
<organism evidence="1 2">
    <name type="scientific">Colletotrichum navitas</name>
    <dbReference type="NCBI Taxonomy" id="681940"/>
    <lineage>
        <taxon>Eukaryota</taxon>
        <taxon>Fungi</taxon>
        <taxon>Dikarya</taxon>
        <taxon>Ascomycota</taxon>
        <taxon>Pezizomycotina</taxon>
        <taxon>Sordariomycetes</taxon>
        <taxon>Hypocreomycetidae</taxon>
        <taxon>Glomerellales</taxon>
        <taxon>Glomerellaceae</taxon>
        <taxon>Colletotrichum</taxon>
        <taxon>Colletotrichum graminicola species complex</taxon>
    </lineage>
</organism>
<comment type="caution">
    <text evidence="1">The sequence shown here is derived from an EMBL/GenBank/DDBJ whole genome shotgun (WGS) entry which is preliminary data.</text>
</comment>
<protein>
    <submittedName>
        <fullName evidence="1">Uncharacterized protein</fullName>
    </submittedName>
</protein>
<evidence type="ECO:0000313" key="2">
    <source>
        <dbReference type="Proteomes" id="UP001230504"/>
    </source>
</evidence>
<accession>A0AAD8V5X3</accession>
<dbReference type="EMBL" id="JAHLJV010000030">
    <property type="protein sequence ID" value="KAK1590568.1"/>
    <property type="molecule type" value="Genomic_DNA"/>
</dbReference>
<dbReference type="GeneID" id="85442083"/>
<gene>
    <name evidence="1" type="ORF">LY79DRAFT_554210</name>
</gene>
<dbReference type="RefSeq" id="XP_060414050.1">
    <property type="nucleotide sequence ID" value="XM_060557843.1"/>
</dbReference>
<reference evidence="1" key="1">
    <citation type="submission" date="2021-06" db="EMBL/GenBank/DDBJ databases">
        <title>Comparative genomics, transcriptomics and evolutionary studies reveal genomic signatures of adaptation to plant cell wall in hemibiotrophic fungi.</title>
        <authorList>
            <consortium name="DOE Joint Genome Institute"/>
            <person name="Baroncelli R."/>
            <person name="Diaz J.F."/>
            <person name="Benocci T."/>
            <person name="Peng M."/>
            <person name="Battaglia E."/>
            <person name="Haridas S."/>
            <person name="Andreopoulos W."/>
            <person name="Labutti K."/>
            <person name="Pangilinan J."/>
            <person name="Floch G.L."/>
            <person name="Makela M.R."/>
            <person name="Henrissat B."/>
            <person name="Grigoriev I.V."/>
            <person name="Crouch J.A."/>
            <person name="De Vries R.P."/>
            <person name="Sukno S.A."/>
            <person name="Thon M.R."/>
        </authorList>
    </citation>
    <scope>NUCLEOTIDE SEQUENCE</scope>
    <source>
        <strain evidence="1">CBS 125086</strain>
    </source>
</reference>
<proteinExistence type="predicted"/>
<evidence type="ECO:0000313" key="1">
    <source>
        <dbReference type="EMBL" id="KAK1590568.1"/>
    </source>
</evidence>